<feature type="domain" description="Peptidase A1" evidence="5">
    <location>
        <begin position="109"/>
        <end position="428"/>
    </location>
</feature>
<dbReference type="Gene3D" id="2.40.70.10">
    <property type="entry name" value="Acid Proteases"/>
    <property type="match status" value="2"/>
</dbReference>
<protein>
    <submittedName>
        <fullName evidence="6">Cathepsin d</fullName>
    </submittedName>
</protein>
<proteinExistence type="inferred from homology"/>
<dbReference type="GO" id="GO:0006508">
    <property type="term" value="P:proteolysis"/>
    <property type="evidence" value="ECO:0007669"/>
    <property type="project" value="InterPro"/>
</dbReference>
<dbReference type="CDD" id="cd05471">
    <property type="entry name" value="pepsin_like"/>
    <property type="match status" value="1"/>
</dbReference>
<dbReference type="FunFam" id="2.40.70.10:FF:000008">
    <property type="entry name" value="Cathepsin D"/>
    <property type="match status" value="1"/>
</dbReference>
<dbReference type="AlphaFoldDB" id="A0AAV4DND5"/>
<dbReference type="GO" id="GO:0004190">
    <property type="term" value="F:aspartic-type endopeptidase activity"/>
    <property type="evidence" value="ECO:0007669"/>
    <property type="project" value="InterPro"/>
</dbReference>
<dbReference type="FunFam" id="2.40.70.10:FF:000044">
    <property type="entry name" value="Lysosomal aspartic protease"/>
    <property type="match status" value="1"/>
</dbReference>
<sequence>MNLSPGVVLALTLISFYAAHAINIPVSQAKKSEWDPKPILKQESNHGPLPKSVPSQKQLFPRHSPHEHPLARPSRPLRPLRPFQRSMQDYHLNILAKDVKLANFQDKVYFCPVEIGTPGQKFNMAIYTGYPATWIPSIHCPSHYALCNPYRRFNNASSSTYRANGKTFDASFEAGQVEGYWSQDNLKVAGLIVRNQSFAEAILEPNMFKDMNIDGVLGLRPRGDADGEELTVMDNMVRQGLLQAPMFSLFLNRFNFGDRDSLLTLGGTNPDYYTGGFIVAPLTMPNRWRFKMDGVQTSNRDGVVSRWGCETEVDSASPLIYGPMEEVDILNLMLGGKPHHGWPRTFFFDCSKVDGLPDVEFILNGEILSLSSKDYIIKEYRDGEFICYSAIEGMICRRDETPVWILGSPFMRAYYTLFDKQTNRIGFAKAKH</sequence>
<evidence type="ECO:0000313" key="6">
    <source>
        <dbReference type="EMBL" id="GFO45651.1"/>
    </source>
</evidence>
<evidence type="ECO:0000259" key="5">
    <source>
        <dbReference type="PROSITE" id="PS51767"/>
    </source>
</evidence>
<dbReference type="InterPro" id="IPR001461">
    <property type="entry name" value="Aspartic_peptidase_A1"/>
</dbReference>
<feature type="region of interest" description="Disordered" evidence="3">
    <location>
        <begin position="38"/>
        <end position="78"/>
    </location>
</feature>
<organism evidence="6 7">
    <name type="scientific">Plakobranchus ocellatus</name>
    <dbReference type="NCBI Taxonomy" id="259542"/>
    <lineage>
        <taxon>Eukaryota</taxon>
        <taxon>Metazoa</taxon>
        <taxon>Spiralia</taxon>
        <taxon>Lophotrochozoa</taxon>
        <taxon>Mollusca</taxon>
        <taxon>Gastropoda</taxon>
        <taxon>Heterobranchia</taxon>
        <taxon>Euthyneura</taxon>
        <taxon>Panpulmonata</taxon>
        <taxon>Sacoglossa</taxon>
        <taxon>Placobranchoidea</taxon>
        <taxon>Plakobranchidae</taxon>
        <taxon>Plakobranchus</taxon>
    </lineage>
</organism>
<accession>A0AAV4DND5</accession>
<evidence type="ECO:0000256" key="1">
    <source>
        <dbReference type="ARBA" id="ARBA00007447"/>
    </source>
</evidence>
<dbReference type="PANTHER" id="PTHR47966:SF51">
    <property type="entry name" value="BETA-SITE APP-CLEAVING ENZYME, ISOFORM A-RELATED"/>
    <property type="match status" value="1"/>
</dbReference>
<gene>
    <name evidence="6" type="ORF">PoB_007215600</name>
</gene>
<name>A0AAV4DND5_9GAST</name>
<comment type="caution">
    <text evidence="6">The sequence shown here is derived from an EMBL/GenBank/DDBJ whole genome shotgun (WGS) entry which is preliminary data.</text>
</comment>
<reference evidence="6 7" key="1">
    <citation type="journal article" date="2021" name="Elife">
        <title>Chloroplast acquisition without the gene transfer in kleptoplastic sea slugs, Plakobranchus ocellatus.</title>
        <authorList>
            <person name="Maeda T."/>
            <person name="Takahashi S."/>
            <person name="Yoshida T."/>
            <person name="Shimamura S."/>
            <person name="Takaki Y."/>
            <person name="Nagai Y."/>
            <person name="Toyoda A."/>
            <person name="Suzuki Y."/>
            <person name="Arimoto A."/>
            <person name="Ishii H."/>
            <person name="Satoh N."/>
            <person name="Nishiyama T."/>
            <person name="Hasebe M."/>
            <person name="Maruyama T."/>
            <person name="Minagawa J."/>
            <person name="Obokata J."/>
            <person name="Shigenobu S."/>
        </authorList>
    </citation>
    <scope>NUCLEOTIDE SEQUENCE [LARGE SCALE GENOMIC DNA]</scope>
</reference>
<evidence type="ECO:0000256" key="4">
    <source>
        <dbReference type="SAM" id="SignalP"/>
    </source>
</evidence>
<dbReference type="InterPro" id="IPR034164">
    <property type="entry name" value="Pepsin-like_dom"/>
</dbReference>
<dbReference type="Pfam" id="PF00026">
    <property type="entry name" value="Asp"/>
    <property type="match status" value="1"/>
</dbReference>
<feature type="chain" id="PRO_5043618530" evidence="4">
    <location>
        <begin position="22"/>
        <end position="432"/>
    </location>
</feature>
<dbReference type="InterPro" id="IPR021109">
    <property type="entry name" value="Peptidase_aspartic_dom_sf"/>
</dbReference>
<keyword evidence="7" id="KW-1185">Reference proteome</keyword>
<keyword evidence="2" id="KW-1015">Disulfide bond</keyword>
<dbReference type="EMBL" id="BLXT01008064">
    <property type="protein sequence ID" value="GFO45651.1"/>
    <property type="molecule type" value="Genomic_DNA"/>
</dbReference>
<dbReference type="InterPro" id="IPR033121">
    <property type="entry name" value="PEPTIDASE_A1"/>
</dbReference>
<comment type="similarity">
    <text evidence="1">Belongs to the peptidase A1 family.</text>
</comment>
<dbReference type="PRINTS" id="PR00792">
    <property type="entry name" value="PEPSIN"/>
</dbReference>
<evidence type="ECO:0000256" key="2">
    <source>
        <dbReference type="PIRSR" id="PIRSR601461-2"/>
    </source>
</evidence>
<feature type="signal peptide" evidence="4">
    <location>
        <begin position="1"/>
        <end position="21"/>
    </location>
</feature>
<dbReference type="SUPFAM" id="SSF50630">
    <property type="entry name" value="Acid proteases"/>
    <property type="match status" value="1"/>
</dbReference>
<keyword evidence="4" id="KW-0732">Signal</keyword>
<dbReference type="Proteomes" id="UP000735302">
    <property type="component" value="Unassembled WGS sequence"/>
</dbReference>
<evidence type="ECO:0000313" key="7">
    <source>
        <dbReference type="Proteomes" id="UP000735302"/>
    </source>
</evidence>
<feature type="disulfide bond" evidence="2">
    <location>
        <begin position="140"/>
        <end position="147"/>
    </location>
</feature>
<dbReference type="PANTHER" id="PTHR47966">
    <property type="entry name" value="BETA-SITE APP-CLEAVING ENZYME, ISOFORM A-RELATED"/>
    <property type="match status" value="1"/>
</dbReference>
<dbReference type="PROSITE" id="PS51767">
    <property type="entry name" value="PEPTIDASE_A1"/>
    <property type="match status" value="1"/>
</dbReference>
<evidence type="ECO:0000256" key="3">
    <source>
        <dbReference type="SAM" id="MobiDB-lite"/>
    </source>
</evidence>